<dbReference type="InterPro" id="IPR038410">
    <property type="entry name" value="GxGYxYP_C_sf"/>
</dbReference>
<dbReference type="PANTHER" id="PTHR37321:SF1">
    <property type="entry name" value="EXPORTED PROTEIN"/>
    <property type="match status" value="1"/>
</dbReference>
<dbReference type="Pfam" id="PF20957">
    <property type="entry name" value="GxGYxYP_N_2nd"/>
    <property type="match status" value="1"/>
</dbReference>
<organism evidence="3">
    <name type="scientific">termite gut metagenome</name>
    <dbReference type="NCBI Taxonomy" id="433724"/>
    <lineage>
        <taxon>unclassified sequences</taxon>
        <taxon>metagenomes</taxon>
        <taxon>organismal metagenomes</taxon>
    </lineage>
</organism>
<evidence type="ECO:0000259" key="1">
    <source>
        <dbReference type="Pfam" id="PF14323"/>
    </source>
</evidence>
<evidence type="ECO:0008006" key="4">
    <source>
        <dbReference type="Google" id="ProtNLM"/>
    </source>
</evidence>
<dbReference type="AlphaFoldDB" id="A0A5J4S6T1"/>
<feature type="domain" description="GxGYxYP putative glycoside hydrolase second N-terminal" evidence="2">
    <location>
        <begin position="117"/>
        <end position="189"/>
    </location>
</feature>
<gene>
    <name evidence="3" type="ORF">EZS27_010422</name>
</gene>
<reference evidence="3" key="1">
    <citation type="submission" date="2019-03" db="EMBL/GenBank/DDBJ databases">
        <title>Single cell metagenomics reveals metabolic interactions within the superorganism composed of flagellate Streblomastix strix and complex community of Bacteroidetes bacteria on its surface.</title>
        <authorList>
            <person name="Treitli S.C."/>
            <person name="Kolisko M."/>
            <person name="Husnik F."/>
            <person name="Keeling P."/>
            <person name="Hampl V."/>
        </authorList>
    </citation>
    <scope>NUCLEOTIDE SEQUENCE</scope>
    <source>
        <strain evidence="3">STM</strain>
    </source>
</reference>
<dbReference type="InterPro" id="IPR048310">
    <property type="entry name" value="GxGYxYP_N_2nd"/>
</dbReference>
<dbReference type="PANTHER" id="PTHR37321">
    <property type="entry name" value="EXPORTED PROTEIN-RELATED"/>
    <property type="match status" value="1"/>
</dbReference>
<accession>A0A5J4S6T1</accession>
<dbReference type="Gene3D" id="3.20.20.490">
    <property type="entry name" value="GxGYxYP glycoside hydrolase, C-terminal domain"/>
    <property type="match status" value="1"/>
</dbReference>
<name>A0A5J4S6T1_9ZZZZ</name>
<feature type="domain" description="GxGYxYP putative glycoside hydrolase C-terminal" evidence="1">
    <location>
        <begin position="351"/>
        <end position="585"/>
    </location>
</feature>
<dbReference type="InterPro" id="IPR025832">
    <property type="entry name" value="GxGYxYP_C"/>
</dbReference>
<evidence type="ECO:0000313" key="3">
    <source>
        <dbReference type="EMBL" id="KAA6341784.1"/>
    </source>
</evidence>
<evidence type="ECO:0000259" key="2">
    <source>
        <dbReference type="Pfam" id="PF20957"/>
    </source>
</evidence>
<comment type="caution">
    <text evidence="3">The sequence shown here is derived from an EMBL/GenBank/DDBJ whole genome shotgun (WGS) entry which is preliminary data.</text>
</comment>
<sequence>MINNLIIIGVMVISSLSCHHSAPATVPEVKDSATTLYLYTLKGGETQAAYDEAVASACIQGIMNREGARLYVLSKTYARPAYWLNKFADEGGWLADKGKVEINSLEDLFALSKDKLKGAVIWDTGVPATLNVATTLAGLEDGIVLSPEMADQYLPAWKLPVIKDFRGMFTGTETGSKKNDAYRWAIREYIETGKCNPHWLCLFEDSYMTRYKGNVSYVVTRDWAVFNRAFVYDLSPWDDEAPRDDPGQASGTDLHTYKLMLEATLKQAMGTQMTEVTGFFSFAKYADCAGFSSKHGCVETEWETVYLISPYNCYQNTVADNCYNQSVHSQAPERTLTQERPPLRGKPQSGKTYLCFLMADYDSATPLYEYMPDNWDNAARGQIPLLWGIDPSLYETYPDIIRHFYHTKSANDFFAADASAAGYMNPNRIDLSYFSLFINHNKKFYDKLDMSLSPMVLDWDEPTGAVKDAFAQFSPDGLAAVVMDFHNAGGKLPKPHLWKRMPVMALNTDVCYFKSADEGAGYMSGSISRQTGQIENRQEGITPAYYLFRIVWTSPDKVVAVLDKLKQIRTDLDIEVMDPYNFFHYFKSTCEETVKQ</sequence>
<protein>
    <recommendedName>
        <fullName evidence="4">GxGYxYP putative glycoside hydrolase C-terminal domain-containing protein</fullName>
    </recommendedName>
</protein>
<dbReference type="Pfam" id="PF14323">
    <property type="entry name" value="GxGYxYP_C"/>
    <property type="match status" value="1"/>
</dbReference>
<dbReference type="EMBL" id="SNRY01000365">
    <property type="protein sequence ID" value="KAA6341784.1"/>
    <property type="molecule type" value="Genomic_DNA"/>
</dbReference>
<proteinExistence type="predicted"/>